<reference evidence="2" key="1">
    <citation type="submission" date="2025-08" db="UniProtKB">
        <authorList>
            <consortium name="RefSeq"/>
        </authorList>
    </citation>
    <scope>IDENTIFICATION</scope>
</reference>
<dbReference type="AlphaFoldDB" id="A0A6P4FC75"/>
<dbReference type="RefSeq" id="XP_016987712.2">
    <property type="nucleotide sequence ID" value="XM_017132223.2"/>
</dbReference>
<evidence type="ECO:0000256" key="1">
    <source>
        <dbReference type="SAM" id="MobiDB-lite"/>
    </source>
</evidence>
<dbReference type="RefSeq" id="XP_016987712.1">
    <property type="nucleotide sequence ID" value="XM_017132223.1"/>
</dbReference>
<proteinExistence type="predicted"/>
<accession>A0A6P4FC75</accession>
<evidence type="ECO:0000313" key="2">
    <source>
        <dbReference type="RefSeq" id="XP_016987712.1"/>
    </source>
</evidence>
<feature type="region of interest" description="Disordered" evidence="1">
    <location>
        <begin position="161"/>
        <end position="275"/>
    </location>
</feature>
<feature type="compositionally biased region" description="Polar residues" evidence="1">
    <location>
        <begin position="172"/>
        <end position="183"/>
    </location>
</feature>
<dbReference type="GeneID" id="108050510"/>
<gene>
    <name evidence="2" type="primary">LOC108050510</name>
</gene>
<feature type="compositionally biased region" description="Basic and acidic residues" evidence="1">
    <location>
        <begin position="218"/>
        <end position="246"/>
    </location>
</feature>
<name>A0A6P4FC75_DRORH</name>
<protein>
    <submittedName>
        <fullName evidence="2">Dentin sialophosphoprotein</fullName>
    </submittedName>
</protein>
<sequence length="275" mass="31705">MNSETNKLPDNWMFYADVVAKTEFKLYNIMPGINFQNRIRYHCHKRKIAGYIIYSPDGQRAIGVMEGFQKNINRIKDWILRRCIPEPFHHRVIFSSYEMSFNPNKELFHEKYTVPKGATFLGDLYESYFDECELEAEEESPEEEDEDPIESLGEYAEFFTENSGLDCDDTTSDTAITTESLNNDYDGDEDTTTETTTTDDDTTIETTEPDEDSTTETTEPHYETSTESTEPHYETSTESTDHHYETTTESTEPDDETTTEPTSSDDDSSYTFLAV</sequence>
<organism evidence="2">
    <name type="scientific">Drosophila rhopaloa</name>
    <name type="common">Fruit fly</name>
    <dbReference type="NCBI Taxonomy" id="1041015"/>
    <lineage>
        <taxon>Eukaryota</taxon>
        <taxon>Metazoa</taxon>
        <taxon>Ecdysozoa</taxon>
        <taxon>Arthropoda</taxon>
        <taxon>Hexapoda</taxon>
        <taxon>Insecta</taxon>
        <taxon>Pterygota</taxon>
        <taxon>Neoptera</taxon>
        <taxon>Endopterygota</taxon>
        <taxon>Diptera</taxon>
        <taxon>Brachycera</taxon>
        <taxon>Muscomorpha</taxon>
        <taxon>Ephydroidea</taxon>
        <taxon>Drosophilidae</taxon>
        <taxon>Drosophila</taxon>
        <taxon>Sophophora</taxon>
    </lineage>
</organism>
<feature type="compositionally biased region" description="Acidic residues" evidence="1">
    <location>
        <begin position="185"/>
        <end position="214"/>
    </location>
</feature>
<feature type="compositionally biased region" description="Acidic residues" evidence="1">
    <location>
        <begin position="251"/>
        <end position="268"/>
    </location>
</feature>
<dbReference type="OrthoDB" id="7863224at2759"/>